<dbReference type="AlphaFoldDB" id="T1AU79"/>
<reference evidence="7" key="2">
    <citation type="journal article" date="2014" name="ISME J.">
        <title>Microbial stratification in low pH oxic and suboxic macroscopic growths along an acid mine drainage.</title>
        <authorList>
            <person name="Mendez-Garcia C."/>
            <person name="Mesa V."/>
            <person name="Sprenger R.R."/>
            <person name="Richter M."/>
            <person name="Diez M.S."/>
            <person name="Solano J."/>
            <person name="Bargiela R."/>
            <person name="Golyshina O.V."/>
            <person name="Manteca A."/>
            <person name="Ramos J.L."/>
            <person name="Gallego J.R."/>
            <person name="Llorente I."/>
            <person name="Martins Dos Santos V.A."/>
            <person name="Jensen O.N."/>
            <person name="Pelaez A.I."/>
            <person name="Sanchez J."/>
            <person name="Ferrer M."/>
        </authorList>
    </citation>
    <scope>NUCLEOTIDE SEQUENCE</scope>
</reference>
<evidence type="ECO:0000256" key="1">
    <source>
        <dbReference type="ARBA" id="ARBA00022741"/>
    </source>
</evidence>
<keyword evidence="3" id="KW-0347">Helicase</keyword>
<evidence type="ECO:0000256" key="4">
    <source>
        <dbReference type="ARBA" id="ARBA00022840"/>
    </source>
</evidence>
<evidence type="ECO:0000256" key="2">
    <source>
        <dbReference type="ARBA" id="ARBA00022801"/>
    </source>
</evidence>
<keyword evidence="1" id="KW-0547">Nucleotide-binding</keyword>
<proteinExistence type="predicted"/>
<sequence>KVLEISLDCDADLLVTDLAPIDVLLQRIGRLHRHERVRPASCTRARVLILTPETRDLSAHLHGGRLGFGPRSPYENVLAVEATWCELERRSTLRIPYENRELVEAATDPMRLEALAHTLGGAWPDHWSELIGRSAARGAAAHTVALRWSTPWEDSGFGEIGERIRTRLGLDTRRVRLSRRVRSPFGHDLDELHIPAVLWPTGCDAEHVEVLASDASATTISLGGICLRYDRLGLRHEAG</sequence>
<evidence type="ECO:0000313" key="7">
    <source>
        <dbReference type="EMBL" id="EQD45570.1"/>
    </source>
</evidence>
<dbReference type="InterPro" id="IPR054712">
    <property type="entry name" value="Cas3-like_dom"/>
</dbReference>
<dbReference type="GO" id="GO:0005524">
    <property type="term" value="F:ATP binding"/>
    <property type="evidence" value="ECO:0007669"/>
    <property type="project" value="UniProtKB-KW"/>
</dbReference>
<comment type="caution">
    <text evidence="7">The sequence shown here is derived from an EMBL/GenBank/DDBJ whole genome shotgun (WGS) entry which is preliminary data.</text>
</comment>
<evidence type="ECO:0000256" key="3">
    <source>
        <dbReference type="ARBA" id="ARBA00022806"/>
    </source>
</evidence>
<gene>
    <name evidence="7" type="ORF">B1A_14779</name>
</gene>
<accession>T1AU79</accession>
<keyword evidence="2" id="KW-0378">Hydrolase</keyword>
<feature type="non-terminal residue" evidence="7">
    <location>
        <position position="1"/>
    </location>
</feature>
<feature type="domain" description="CRISPR-associated nuclease/helicase Cas3" evidence="6">
    <location>
        <begin position="2"/>
        <end position="36"/>
    </location>
</feature>
<dbReference type="GO" id="GO:0004386">
    <property type="term" value="F:helicase activity"/>
    <property type="evidence" value="ECO:0007669"/>
    <property type="project" value="UniProtKB-KW"/>
</dbReference>
<keyword evidence="4" id="KW-0067">ATP-binding</keyword>
<reference evidence="7" key="1">
    <citation type="submission" date="2013-08" db="EMBL/GenBank/DDBJ databases">
        <authorList>
            <person name="Mendez C."/>
            <person name="Richter M."/>
            <person name="Ferrer M."/>
            <person name="Sanchez J."/>
        </authorList>
    </citation>
    <scope>NUCLEOTIDE SEQUENCE</scope>
</reference>
<name>T1AU79_9ZZZZ</name>
<organism evidence="7">
    <name type="scientific">mine drainage metagenome</name>
    <dbReference type="NCBI Taxonomy" id="410659"/>
    <lineage>
        <taxon>unclassified sequences</taxon>
        <taxon>metagenomes</taxon>
        <taxon>ecological metagenomes</taxon>
    </lineage>
</organism>
<protein>
    <submittedName>
        <fullName evidence="7">CRISPR-associated helicase Cas3</fullName>
    </submittedName>
</protein>
<dbReference type="GO" id="GO:0051607">
    <property type="term" value="P:defense response to virus"/>
    <property type="evidence" value="ECO:0007669"/>
    <property type="project" value="UniProtKB-KW"/>
</dbReference>
<dbReference type="Pfam" id="PF22590">
    <property type="entry name" value="Cas3-like_C_2"/>
    <property type="match status" value="1"/>
</dbReference>
<dbReference type="EMBL" id="AUZX01010853">
    <property type="protein sequence ID" value="EQD45570.1"/>
    <property type="molecule type" value="Genomic_DNA"/>
</dbReference>
<keyword evidence="5" id="KW-0051">Antiviral defense</keyword>
<evidence type="ECO:0000256" key="5">
    <source>
        <dbReference type="ARBA" id="ARBA00023118"/>
    </source>
</evidence>
<evidence type="ECO:0000259" key="6">
    <source>
        <dbReference type="Pfam" id="PF22590"/>
    </source>
</evidence>
<dbReference type="GO" id="GO:0016787">
    <property type="term" value="F:hydrolase activity"/>
    <property type="evidence" value="ECO:0007669"/>
    <property type="project" value="UniProtKB-KW"/>
</dbReference>